<dbReference type="InterPro" id="IPR036388">
    <property type="entry name" value="WH-like_DNA-bd_sf"/>
</dbReference>
<dbReference type="PANTHER" id="PTHR30363:SF56">
    <property type="entry name" value="TRANSCRIPTIONAL REGULATOR, DEOR FAMILY"/>
    <property type="match status" value="1"/>
</dbReference>
<dbReference type="Proteomes" id="UP001589854">
    <property type="component" value="Unassembled WGS sequence"/>
</dbReference>
<dbReference type="Pfam" id="PF00455">
    <property type="entry name" value="DeoRC"/>
    <property type="match status" value="1"/>
</dbReference>
<keyword evidence="1" id="KW-0805">Transcription regulation</keyword>
<evidence type="ECO:0000313" key="5">
    <source>
        <dbReference type="EMBL" id="MFC0270766.1"/>
    </source>
</evidence>
<dbReference type="PROSITE" id="PS00894">
    <property type="entry name" value="HTH_DEOR_1"/>
    <property type="match status" value="1"/>
</dbReference>
<dbReference type="PROSITE" id="PS51000">
    <property type="entry name" value="HTH_DEOR_2"/>
    <property type="match status" value="1"/>
</dbReference>
<dbReference type="SUPFAM" id="SSF46785">
    <property type="entry name" value="Winged helix' DNA-binding domain"/>
    <property type="match status" value="1"/>
</dbReference>
<sequence>MLTPERHSLILQLLKEKNTVKIQELVEQTNTSESTIRRDLTQLEEDKFLKRVHGGAARLQGKLQEPDLVEKSAKNLHEKADIAKYAASLIEEGDCIFLDAGTTTVQMIDYLSEDQNIVVVTNGLTNIDPLMKKGIKTYLIGGYLKPGTGAMIGRGALNGLENYRFDKCFLGVNGIHSELGYTTPDPDEAFIKQSALQLARECFVLADDSKLGEISFAKIANLSAATIITNNVEEETLLIYQENTAIKVVKEQ</sequence>
<proteinExistence type="predicted"/>
<keyword evidence="6" id="KW-1185">Reference proteome</keyword>
<dbReference type="Pfam" id="PF08220">
    <property type="entry name" value="HTH_DeoR"/>
    <property type="match status" value="1"/>
</dbReference>
<evidence type="ECO:0000256" key="1">
    <source>
        <dbReference type="ARBA" id="ARBA00023015"/>
    </source>
</evidence>
<keyword evidence="2 5" id="KW-0238">DNA-binding</keyword>
<evidence type="ECO:0000313" key="6">
    <source>
        <dbReference type="Proteomes" id="UP001589854"/>
    </source>
</evidence>
<keyword evidence="3" id="KW-0804">Transcription</keyword>
<protein>
    <submittedName>
        <fullName evidence="5">DeoR/GlpR family DNA-binding transcription regulator</fullName>
    </submittedName>
</protein>
<organism evidence="5 6">
    <name type="scientific">Metabacillus herbersteinensis</name>
    <dbReference type="NCBI Taxonomy" id="283816"/>
    <lineage>
        <taxon>Bacteria</taxon>
        <taxon>Bacillati</taxon>
        <taxon>Bacillota</taxon>
        <taxon>Bacilli</taxon>
        <taxon>Bacillales</taxon>
        <taxon>Bacillaceae</taxon>
        <taxon>Metabacillus</taxon>
    </lineage>
</organism>
<dbReference type="SMART" id="SM01134">
    <property type="entry name" value="DeoRC"/>
    <property type="match status" value="1"/>
</dbReference>
<dbReference type="InterPro" id="IPR050313">
    <property type="entry name" value="Carb_Metab_HTH_regulators"/>
</dbReference>
<dbReference type="PRINTS" id="PR00037">
    <property type="entry name" value="HTHLACR"/>
</dbReference>
<gene>
    <name evidence="5" type="ORF">ACFFIX_04780</name>
</gene>
<dbReference type="InterPro" id="IPR014036">
    <property type="entry name" value="DeoR-like_C"/>
</dbReference>
<evidence type="ECO:0000256" key="2">
    <source>
        <dbReference type="ARBA" id="ARBA00023125"/>
    </source>
</evidence>
<dbReference type="Gene3D" id="1.10.10.10">
    <property type="entry name" value="Winged helix-like DNA-binding domain superfamily/Winged helix DNA-binding domain"/>
    <property type="match status" value="1"/>
</dbReference>
<dbReference type="InterPro" id="IPR037171">
    <property type="entry name" value="NagB/RpiA_transferase-like"/>
</dbReference>
<dbReference type="Gene3D" id="3.40.50.1360">
    <property type="match status" value="1"/>
</dbReference>
<accession>A0ABV6GAT1</accession>
<name>A0ABV6GAT1_9BACI</name>
<dbReference type="GO" id="GO:0003677">
    <property type="term" value="F:DNA binding"/>
    <property type="evidence" value="ECO:0007669"/>
    <property type="project" value="UniProtKB-KW"/>
</dbReference>
<dbReference type="EMBL" id="JBHLVO010000002">
    <property type="protein sequence ID" value="MFC0270766.1"/>
    <property type="molecule type" value="Genomic_DNA"/>
</dbReference>
<evidence type="ECO:0000259" key="4">
    <source>
        <dbReference type="PROSITE" id="PS51000"/>
    </source>
</evidence>
<dbReference type="SMART" id="SM00420">
    <property type="entry name" value="HTH_DEOR"/>
    <property type="match status" value="1"/>
</dbReference>
<dbReference type="PANTHER" id="PTHR30363">
    <property type="entry name" value="HTH-TYPE TRANSCRIPTIONAL REGULATOR SRLR-RELATED"/>
    <property type="match status" value="1"/>
</dbReference>
<evidence type="ECO:0000256" key="3">
    <source>
        <dbReference type="ARBA" id="ARBA00023163"/>
    </source>
</evidence>
<reference evidence="5 6" key="1">
    <citation type="submission" date="2024-09" db="EMBL/GenBank/DDBJ databases">
        <authorList>
            <person name="Sun Q."/>
            <person name="Mori K."/>
        </authorList>
    </citation>
    <scope>NUCLEOTIDE SEQUENCE [LARGE SCALE GENOMIC DNA]</scope>
    <source>
        <strain evidence="5 6">CCM 7228</strain>
    </source>
</reference>
<dbReference type="InterPro" id="IPR001034">
    <property type="entry name" value="DeoR_HTH"/>
</dbReference>
<comment type="caution">
    <text evidence="5">The sequence shown here is derived from an EMBL/GenBank/DDBJ whole genome shotgun (WGS) entry which is preliminary data.</text>
</comment>
<dbReference type="SUPFAM" id="SSF100950">
    <property type="entry name" value="NagB/RpiA/CoA transferase-like"/>
    <property type="match status" value="1"/>
</dbReference>
<dbReference type="InterPro" id="IPR036390">
    <property type="entry name" value="WH_DNA-bd_sf"/>
</dbReference>
<dbReference type="RefSeq" id="WP_378931055.1">
    <property type="nucleotide sequence ID" value="NZ_JBHLVO010000002.1"/>
</dbReference>
<feature type="domain" description="HTH deoR-type" evidence="4">
    <location>
        <begin position="3"/>
        <end position="58"/>
    </location>
</feature>
<dbReference type="InterPro" id="IPR018356">
    <property type="entry name" value="Tscrpt_reg_HTH_DeoR_CS"/>
</dbReference>